<gene>
    <name evidence="4" type="ORF">K402DRAFT_417670</name>
</gene>
<evidence type="ECO:0000259" key="3">
    <source>
        <dbReference type="SMART" id="SM00555"/>
    </source>
</evidence>
<dbReference type="OrthoDB" id="5588096at2759"/>
<dbReference type="Pfam" id="PF23742">
    <property type="entry name" value="VBS_C3G9"/>
    <property type="match status" value="1"/>
</dbReference>
<dbReference type="Proteomes" id="UP000800041">
    <property type="component" value="Unassembled WGS sequence"/>
</dbReference>
<organism evidence="4 5">
    <name type="scientific">Aulographum hederae CBS 113979</name>
    <dbReference type="NCBI Taxonomy" id="1176131"/>
    <lineage>
        <taxon>Eukaryota</taxon>
        <taxon>Fungi</taxon>
        <taxon>Dikarya</taxon>
        <taxon>Ascomycota</taxon>
        <taxon>Pezizomycotina</taxon>
        <taxon>Dothideomycetes</taxon>
        <taxon>Pleosporomycetidae</taxon>
        <taxon>Aulographales</taxon>
        <taxon>Aulographaceae</taxon>
    </lineage>
</organism>
<dbReference type="EMBL" id="ML977142">
    <property type="protein sequence ID" value="KAF1990204.1"/>
    <property type="molecule type" value="Genomic_DNA"/>
</dbReference>
<feature type="compositionally biased region" description="Low complexity" evidence="2">
    <location>
        <begin position="223"/>
        <end position="248"/>
    </location>
</feature>
<protein>
    <recommendedName>
        <fullName evidence="3">GIT Spa2 homology (SHD) domain-containing protein</fullName>
    </recommendedName>
</protein>
<dbReference type="GO" id="GO:0005078">
    <property type="term" value="F:MAP-kinase scaffold activity"/>
    <property type="evidence" value="ECO:0007669"/>
    <property type="project" value="TreeGrafter"/>
</dbReference>
<dbReference type="PANTHER" id="PTHR21601">
    <property type="entry name" value="SPA2 PROTEIN"/>
    <property type="match status" value="1"/>
</dbReference>
<dbReference type="Pfam" id="PF08518">
    <property type="entry name" value="GIT_SHD"/>
    <property type="match status" value="2"/>
</dbReference>
<dbReference type="InterPro" id="IPR039892">
    <property type="entry name" value="Spa2/Sph1"/>
</dbReference>
<reference evidence="4" key="1">
    <citation type="journal article" date="2020" name="Stud. Mycol.">
        <title>101 Dothideomycetes genomes: a test case for predicting lifestyles and emergence of pathogens.</title>
        <authorList>
            <person name="Haridas S."/>
            <person name="Albert R."/>
            <person name="Binder M."/>
            <person name="Bloem J."/>
            <person name="Labutti K."/>
            <person name="Salamov A."/>
            <person name="Andreopoulos B."/>
            <person name="Baker S."/>
            <person name="Barry K."/>
            <person name="Bills G."/>
            <person name="Bluhm B."/>
            <person name="Cannon C."/>
            <person name="Castanera R."/>
            <person name="Culley D."/>
            <person name="Daum C."/>
            <person name="Ezra D."/>
            <person name="Gonzalez J."/>
            <person name="Henrissat B."/>
            <person name="Kuo A."/>
            <person name="Liang C."/>
            <person name="Lipzen A."/>
            <person name="Lutzoni F."/>
            <person name="Magnuson J."/>
            <person name="Mondo S."/>
            <person name="Nolan M."/>
            <person name="Ohm R."/>
            <person name="Pangilinan J."/>
            <person name="Park H.-J."/>
            <person name="Ramirez L."/>
            <person name="Alfaro M."/>
            <person name="Sun H."/>
            <person name="Tritt A."/>
            <person name="Yoshinaga Y."/>
            <person name="Zwiers L.-H."/>
            <person name="Turgeon B."/>
            <person name="Goodwin S."/>
            <person name="Spatafora J."/>
            <person name="Crous P."/>
            <person name="Grigoriev I."/>
        </authorList>
    </citation>
    <scope>NUCLEOTIDE SEQUENCE</scope>
    <source>
        <strain evidence="4">CBS 113979</strain>
    </source>
</reference>
<dbReference type="AlphaFoldDB" id="A0A6G1HAW4"/>
<dbReference type="GO" id="GO:0005826">
    <property type="term" value="C:actomyosin contractile ring"/>
    <property type="evidence" value="ECO:0007669"/>
    <property type="project" value="TreeGrafter"/>
</dbReference>
<evidence type="ECO:0000313" key="4">
    <source>
        <dbReference type="EMBL" id="KAF1990204.1"/>
    </source>
</evidence>
<dbReference type="Gene3D" id="1.20.5.340">
    <property type="match status" value="1"/>
</dbReference>
<name>A0A6G1HAW4_9PEZI</name>
<sequence length="948" mass="104069">MNGRAGPLSPVSIDSTDWSPITKYQNLPGNEHQSPVGGAATLATPPASGHTSAATTADGLMSRRRPSNGNPSPPSSVARSSEGNGLYAGSVAGSNDGRRQYMLEEALSEHYIVVKRYLAPYLKDERDNSRQNRARDKLQRLSSIQFQELSTDVYDELQRREAEKRMVQESTVAKYLLPKNSFHYKRNQARQKLSTLPTDRFRQLATDVFYELERRFPKFTTGADRSASPAPSFASARPNSRASSRNGMGYRGPPPPGGRGGQMAYGGPGGPGGYGPGTGTGYGSRPGTSGGSMSGGSPQNEFGRPMPKTFQSNTIIPNKGTMVEDDDDESRNMDDDNESQDAFGLESAARQSRRTTNKSFAGAPSKLNDEYREQINQLENKIDDLETKLRTKDAELDRTRAQSRDGESMKKNFESEKSEWSRQQDKLESQLAEANRLNSSLQDSVDQLRTENSGMQRDLEEARSNPVQLPSRQDNDWRQRYEDLSQDFSAQEALTDSVRREALQYLQEMRMLSENTTQSFEKEEQLQNQVSSLERELREWKSRYARTKTQLRSLRASSIGLAPGGHLKMDQDVTVTRPDGAVKDVHVTKFQLSIDELLQSARRSEQNAIIEAMKGVVVSVKGITSDVEKSTSTRTSATSDAGSDIAPSVNRLRQKVSATANNLITASKNHASSLGLSPVSLLDAAASHLTTSVVDLLRSVGVRPTPADELAEDEDDIKSRSSDYRGSLSGRRSYISDLKASYSASNGINGRPSPNQRHMSKTSVSSFGGSIYSPSRSDYAAKQDQWSYNSKKENAATARVSRPVGLGLASAIGGLREDDQLDDFKHYLEDQTAVLVSSIQPLVDIIRGKKGSPDDIPNYTNNISTTIEDIFGKTKETIEQSGNDALAKHAPPVVNVLEDCRQVLVGDSVDKMPPVAFKIAKAMKELTIRVAQIQDGELTAQTDAPFQI</sequence>
<keyword evidence="5" id="KW-1185">Reference proteome</keyword>
<feature type="region of interest" description="Disordered" evidence="2">
    <location>
        <begin position="745"/>
        <end position="767"/>
    </location>
</feature>
<feature type="region of interest" description="Disordered" evidence="2">
    <location>
        <begin position="1"/>
        <end position="94"/>
    </location>
</feature>
<accession>A0A6G1HAW4</accession>
<evidence type="ECO:0000313" key="5">
    <source>
        <dbReference type="Proteomes" id="UP000800041"/>
    </source>
</evidence>
<feature type="domain" description="GIT Spa2 homology (SHD)" evidence="3">
    <location>
        <begin position="134"/>
        <end position="164"/>
    </location>
</feature>
<feature type="region of interest" description="Disordered" evidence="2">
    <location>
        <begin position="221"/>
        <end position="429"/>
    </location>
</feature>
<feature type="domain" description="GIT Spa2 homology (SHD)" evidence="3">
    <location>
        <begin position="189"/>
        <end position="223"/>
    </location>
</feature>
<feature type="region of interest" description="Disordered" evidence="2">
    <location>
        <begin position="706"/>
        <end position="728"/>
    </location>
</feature>
<dbReference type="GO" id="GO:1902716">
    <property type="term" value="C:cell cortex of growing cell tip"/>
    <property type="evidence" value="ECO:0007669"/>
    <property type="project" value="TreeGrafter"/>
</dbReference>
<feature type="region of interest" description="Disordered" evidence="2">
    <location>
        <begin position="455"/>
        <end position="476"/>
    </location>
</feature>
<feature type="compositionally biased region" description="Gly residues" evidence="2">
    <location>
        <begin position="258"/>
        <end position="294"/>
    </location>
</feature>
<keyword evidence="1" id="KW-0175">Coiled coil</keyword>
<dbReference type="PANTHER" id="PTHR21601:SF0">
    <property type="entry name" value="PROTEIN SPA2-RELATED"/>
    <property type="match status" value="1"/>
</dbReference>
<dbReference type="SUPFAM" id="SSF90257">
    <property type="entry name" value="Myosin rod fragments"/>
    <property type="match status" value="1"/>
</dbReference>
<dbReference type="InterPro" id="IPR013724">
    <property type="entry name" value="GIT_SHD"/>
</dbReference>
<feature type="compositionally biased region" description="Acidic residues" evidence="2">
    <location>
        <begin position="323"/>
        <end position="339"/>
    </location>
</feature>
<feature type="compositionally biased region" description="Polar residues" evidence="2">
    <location>
        <begin position="12"/>
        <end position="33"/>
    </location>
</feature>
<evidence type="ECO:0000256" key="1">
    <source>
        <dbReference type="SAM" id="Coils"/>
    </source>
</evidence>
<proteinExistence type="predicted"/>
<evidence type="ECO:0000256" key="2">
    <source>
        <dbReference type="SAM" id="MobiDB-lite"/>
    </source>
</evidence>
<dbReference type="InterPro" id="IPR056439">
    <property type="entry name" value="VBS_C3G9"/>
</dbReference>
<feature type="coiled-coil region" evidence="1">
    <location>
        <begin position="523"/>
        <end position="557"/>
    </location>
</feature>
<feature type="compositionally biased region" description="Basic and acidic residues" evidence="2">
    <location>
        <begin position="380"/>
        <end position="428"/>
    </location>
</feature>
<dbReference type="SMART" id="SM00555">
    <property type="entry name" value="GIT"/>
    <property type="match status" value="2"/>
</dbReference>